<evidence type="ECO:0000256" key="7">
    <source>
        <dbReference type="ARBA" id="ARBA00023016"/>
    </source>
</evidence>
<comment type="function">
    <text evidence="11">Participates actively in the response to hyperosmotic and heat shock by preventing the aggregation of stress-denatured proteins and by disaggregating proteins, also in an autonomous, DnaK-independent fashion. Unfolded proteins bind initially to DnaJ; upon interaction with the DnaJ-bound protein, DnaK hydrolyzes its bound ATP, resulting in the formation of a stable complex. GrpE releases ADP from DnaK; ATP binding to DnaK triggers the release of the substrate protein, thus completing the reaction cycle. Several rounds of ATP-dependent interactions between DnaJ, DnaK and GrpE are required for fully efficient folding. Also involved, together with DnaK and GrpE, in the DNA replication of plasmids through activation of initiation proteins.</text>
</comment>
<dbReference type="PROSITE" id="PS51188">
    <property type="entry name" value="ZF_CR"/>
    <property type="match status" value="1"/>
</dbReference>
<comment type="subunit">
    <text evidence="11">Homodimer.</text>
</comment>
<dbReference type="GO" id="GO:0009408">
    <property type="term" value="P:response to heat"/>
    <property type="evidence" value="ECO:0007669"/>
    <property type="project" value="InterPro"/>
</dbReference>
<accession>A0A9Q2HFU6</accession>
<keyword evidence="8 11" id="KW-0143">Chaperone</keyword>
<dbReference type="GO" id="GO:0005524">
    <property type="term" value="F:ATP binding"/>
    <property type="evidence" value="ECO:0007669"/>
    <property type="project" value="InterPro"/>
</dbReference>
<dbReference type="PANTHER" id="PTHR43096">
    <property type="entry name" value="DNAJ HOMOLOG 1, MITOCHONDRIAL-RELATED"/>
    <property type="match status" value="1"/>
</dbReference>
<dbReference type="SUPFAM" id="SSF46565">
    <property type="entry name" value="Chaperone J-domain"/>
    <property type="match status" value="1"/>
</dbReference>
<keyword evidence="6 11" id="KW-0862">Zinc</keyword>
<dbReference type="Proteomes" id="UP000579136">
    <property type="component" value="Unassembled WGS sequence"/>
</dbReference>
<keyword evidence="4 11" id="KW-0677">Repeat</keyword>
<name>A0A9Q2HFU6_9STAP</name>
<dbReference type="Pfam" id="PF00684">
    <property type="entry name" value="DnaJ_CXXCXGXG"/>
    <property type="match status" value="1"/>
</dbReference>
<feature type="binding site" evidence="11">
    <location>
        <position position="165"/>
    </location>
    <ligand>
        <name>Zn(2+)</name>
        <dbReference type="ChEBI" id="CHEBI:29105"/>
        <label>2</label>
    </ligand>
</feature>
<dbReference type="CDD" id="cd10719">
    <property type="entry name" value="DnaJ_zf"/>
    <property type="match status" value="1"/>
</dbReference>
<gene>
    <name evidence="11" type="primary">dnaJ</name>
    <name evidence="15" type="ORF">HNQ45_001451</name>
</gene>
<dbReference type="InterPro" id="IPR036410">
    <property type="entry name" value="HSP_DnaJ_Cys-rich_dom_sf"/>
</dbReference>
<feature type="binding site" evidence="11">
    <location>
        <position position="205"/>
    </location>
    <ligand>
        <name>Zn(2+)</name>
        <dbReference type="ChEBI" id="CHEBI:29105"/>
        <label>1</label>
    </ligand>
</feature>
<keyword evidence="2 11" id="KW-0235">DNA replication</keyword>
<protein>
    <recommendedName>
        <fullName evidence="10 11">Chaperone protein DnaJ</fullName>
    </recommendedName>
</protein>
<evidence type="ECO:0000256" key="2">
    <source>
        <dbReference type="ARBA" id="ARBA00022705"/>
    </source>
</evidence>
<comment type="similarity">
    <text evidence="9 11">Belongs to the DnaJ family.</text>
</comment>
<dbReference type="GO" id="GO:0006260">
    <property type="term" value="P:DNA replication"/>
    <property type="evidence" value="ECO:0007669"/>
    <property type="project" value="UniProtKB-KW"/>
</dbReference>
<comment type="domain">
    <text evidence="11">The J domain is necessary and sufficient to stimulate DnaK ATPase activity. Zinc center 1 plays an important role in the autonomous, DnaK-independent chaperone activity of DnaJ. Zinc center 2 is essential for interaction with DnaK and for DnaJ activity.</text>
</comment>
<evidence type="ECO:0000256" key="8">
    <source>
        <dbReference type="ARBA" id="ARBA00023186"/>
    </source>
</evidence>
<evidence type="ECO:0000256" key="6">
    <source>
        <dbReference type="ARBA" id="ARBA00022833"/>
    </source>
</evidence>
<dbReference type="PROSITE" id="PS00636">
    <property type="entry name" value="DNAJ_1"/>
    <property type="match status" value="1"/>
</dbReference>
<dbReference type="InterPro" id="IPR036869">
    <property type="entry name" value="J_dom_sf"/>
</dbReference>
<evidence type="ECO:0000313" key="15">
    <source>
        <dbReference type="EMBL" id="MBB5176563.1"/>
    </source>
</evidence>
<keyword evidence="1 11" id="KW-0963">Cytoplasm</keyword>
<proteinExistence type="inferred from homology"/>
<evidence type="ECO:0000256" key="11">
    <source>
        <dbReference type="HAMAP-Rule" id="MF_01152"/>
    </source>
</evidence>
<dbReference type="InterPro" id="IPR002939">
    <property type="entry name" value="DnaJ_C"/>
</dbReference>
<feature type="repeat" description="CXXCXGXG motif" evidence="11">
    <location>
        <begin position="205"/>
        <end position="212"/>
    </location>
</feature>
<sequence>MANKRDYYEILGVNKDATKDEIKRAYRKLSKKYHPDINKEEGADEKFKEVTEAYDVLYDDEKRRQYDQFGHSAFDGTGGFGGGGFSDFGGSGFGGFEDIFSSFFGGGRRQDPNAPRQGDDLQYTMTIDFREAVFGGKKTVTITKEVECDVCNGNGAKPGTSKKTCSTCSGTGHVNVEQNTPFGKIRTQRTCPTCGGTGQEIEQPCDKCHGKGTVQKDVEIEVTIPEGIDNGQQVRIQGYGEPGYNGGPAGDLYIVFRVKPDNEFIRDGDDIHYELSITFSQAALGDKIQVPTLHGDVELDIKAGTQSGRKLRLREKGVKNVNGFGYGDQIVTIRVETPSKLSDEERELFERLAELNGNKVRGSNESFTDKARRFFKGD</sequence>
<dbReference type="Pfam" id="PF00226">
    <property type="entry name" value="DnaJ"/>
    <property type="match status" value="1"/>
</dbReference>
<feature type="domain" description="CR-type" evidence="14">
    <location>
        <begin position="135"/>
        <end position="217"/>
    </location>
</feature>
<dbReference type="GO" id="GO:0005737">
    <property type="term" value="C:cytoplasm"/>
    <property type="evidence" value="ECO:0007669"/>
    <property type="project" value="UniProtKB-SubCell"/>
</dbReference>
<evidence type="ECO:0000313" key="16">
    <source>
        <dbReference type="Proteomes" id="UP000579136"/>
    </source>
</evidence>
<dbReference type="PRINTS" id="PR00625">
    <property type="entry name" value="JDOMAIN"/>
</dbReference>
<keyword evidence="3 11" id="KW-0479">Metal-binding</keyword>
<dbReference type="NCBIfam" id="NF008035">
    <property type="entry name" value="PRK10767.1"/>
    <property type="match status" value="1"/>
</dbReference>
<dbReference type="RefSeq" id="WP_183675263.1">
    <property type="nucleotide sequence ID" value="NZ_CBCRYX010000010.1"/>
</dbReference>
<feature type="binding site" evidence="11">
    <location>
        <position position="168"/>
    </location>
    <ligand>
        <name>Zn(2+)</name>
        <dbReference type="ChEBI" id="CHEBI:29105"/>
        <label>2</label>
    </ligand>
</feature>
<dbReference type="FunFam" id="2.60.260.20:FF:000005">
    <property type="entry name" value="Chaperone protein dnaJ 1, mitochondrial"/>
    <property type="match status" value="1"/>
</dbReference>
<evidence type="ECO:0000259" key="14">
    <source>
        <dbReference type="PROSITE" id="PS51188"/>
    </source>
</evidence>
<dbReference type="FunFam" id="2.10.230.10:FF:000002">
    <property type="entry name" value="Molecular chaperone DnaJ"/>
    <property type="match status" value="1"/>
</dbReference>
<dbReference type="SUPFAM" id="SSF49493">
    <property type="entry name" value="HSP40/DnaJ peptide-binding domain"/>
    <property type="match status" value="2"/>
</dbReference>
<feature type="repeat" description="CXXCXGXG motif" evidence="11">
    <location>
        <begin position="191"/>
        <end position="198"/>
    </location>
</feature>
<organism evidence="15 16">
    <name type="scientific">Nosocomiicoccus ampullae</name>
    <dbReference type="NCBI Taxonomy" id="489910"/>
    <lineage>
        <taxon>Bacteria</taxon>
        <taxon>Bacillati</taxon>
        <taxon>Bacillota</taxon>
        <taxon>Bacilli</taxon>
        <taxon>Bacillales</taxon>
        <taxon>Staphylococcaceae</taxon>
        <taxon>Nosocomiicoccus</taxon>
    </lineage>
</organism>
<keyword evidence="7 11" id="KW-0346">Stress response</keyword>
<feature type="zinc finger region" description="CR-type" evidence="12">
    <location>
        <begin position="135"/>
        <end position="217"/>
    </location>
</feature>
<dbReference type="Gene3D" id="1.10.287.110">
    <property type="entry name" value="DnaJ domain"/>
    <property type="match status" value="1"/>
</dbReference>
<dbReference type="CDD" id="cd06257">
    <property type="entry name" value="DnaJ"/>
    <property type="match status" value="1"/>
</dbReference>
<dbReference type="EMBL" id="JACHHF010000009">
    <property type="protein sequence ID" value="MBB5176563.1"/>
    <property type="molecule type" value="Genomic_DNA"/>
</dbReference>
<feature type="repeat" description="CXXCXGXG motif" evidence="11">
    <location>
        <begin position="165"/>
        <end position="172"/>
    </location>
</feature>
<evidence type="ECO:0000256" key="9">
    <source>
        <dbReference type="ARBA" id="ARBA00061004"/>
    </source>
</evidence>
<dbReference type="Gene3D" id="2.10.230.10">
    <property type="entry name" value="Heat shock protein DnaJ, cysteine-rich domain"/>
    <property type="match status" value="1"/>
</dbReference>
<evidence type="ECO:0000259" key="13">
    <source>
        <dbReference type="PROSITE" id="PS50076"/>
    </source>
</evidence>
<dbReference type="SMART" id="SM00271">
    <property type="entry name" value="DnaJ"/>
    <property type="match status" value="1"/>
</dbReference>
<evidence type="ECO:0000256" key="4">
    <source>
        <dbReference type="ARBA" id="ARBA00022737"/>
    </source>
</evidence>
<dbReference type="InterPro" id="IPR012724">
    <property type="entry name" value="DnaJ"/>
</dbReference>
<dbReference type="HAMAP" id="MF_01152">
    <property type="entry name" value="DnaJ"/>
    <property type="match status" value="1"/>
</dbReference>
<feature type="binding site" evidence="11">
    <location>
        <position position="208"/>
    </location>
    <ligand>
        <name>Zn(2+)</name>
        <dbReference type="ChEBI" id="CHEBI:29105"/>
        <label>1</label>
    </ligand>
</feature>
<evidence type="ECO:0000256" key="12">
    <source>
        <dbReference type="PROSITE-ProRule" id="PRU00546"/>
    </source>
</evidence>
<dbReference type="InterPro" id="IPR018253">
    <property type="entry name" value="DnaJ_domain_CS"/>
</dbReference>
<keyword evidence="16" id="KW-1185">Reference proteome</keyword>
<reference evidence="15 16" key="1">
    <citation type="submission" date="2020-08" db="EMBL/GenBank/DDBJ databases">
        <title>Genomic Encyclopedia of Type Strains, Phase IV (KMG-IV): sequencing the most valuable type-strain genomes for metagenomic binning, comparative biology and taxonomic classification.</title>
        <authorList>
            <person name="Goeker M."/>
        </authorList>
    </citation>
    <scope>NUCLEOTIDE SEQUENCE [LARGE SCALE GENOMIC DNA]</scope>
    <source>
        <strain evidence="15 16">DSM 19163</strain>
    </source>
</reference>
<dbReference type="InterPro" id="IPR001305">
    <property type="entry name" value="HSP_DnaJ_Cys-rich_dom"/>
</dbReference>
<dbReference type="InterPro" id="IPR008971">
    <property type="entry name" value="HSP40/DnaJ_pept-bd"/>
</dbReference>
<dbReference type="NCBIfam" id="NF010873">
    <property type="entry name" value="PRK14280.1"/>
    <property type="match status" value="1"/>
</dbReference>
<evidence type="ECO:0000256" key="10">
    <source>
        <dbReference type="ARBA" id="ARBA00067609"/>
    </source>
</evidence>
<dbReference type="Gene3D" id="2.60.260.20">
    <property type="entry name" value="Urease metallochaperone UreE, N-terminal domain"/>
    <property type="match status" value="2"/>
</dbReference>
<feature type="repeat" description="CXXCXGXG motif" evidence="11">
    <location>
        <begin position="148"/>
        <end position="155"/>
    </location>
</feature>
<dbReference type="GO" id="GO:0042026">
    <property type="term" value="P:protein refolding"/>
    <property type="evidence" value="ECO:0007669"/>
    <property type="project" value="TreeGrafter"/>
</dbReference>
<dbReference type="InterPro" id="IPR001623">
    <property type="entry name" value="DnaJ_domain"/>
</dbReference>
<feature type="binding site" evidence="11">
    <location>
        <position position="151"/>
    </location>
    <ligand>
        <name>Zn(2+)</name>
        <dbReference type="ChEBI" id="CHEBI:29105"/>
        <label>1</label>
    </ligand>
</feature>
<dbReference type="CDD" id="cd10747">
    <property type="entry name" value="DnaJ_C"/>
    <property type="match status" value="1"/>
</dbReference>
<feature type="binding site" evidence="11">
    <location>
        <position position="194"/>
    </location>
    <ligand>
        <name>Zn(2+)</name>
        <dbReference type="ChEBI" id="CHEBI:29105"/>
        <label>2</label>
    </ligand>
</feature>
<comment type="subcellular location">
    <subcellularLocation>
        <location evidence="11">Cytoplasm</location>
    </subcellularLocation>
</comment>
<dbReference type="GO" id="GO:0051082">
    <property type="term" value="F:unfolded protein binding"/>
    <property type="evidence" value="ECO:0007669"/>
    <property type="project" value="UniProtKB-UniRule"/>
</dbReference>
<dbReference type="GO" id="GO:0008270">
    <property type="term" value="F:zinc ion binding"/>
    <property type="evidence" value="ECO:0007669"/>
    <property type="project" value="UniProtKB-UniRule"/>
</dbReference>
<feature type="binding site" evidence="11">
    <location>
        <position position="191"/>
    </location>
    <ligand>
        <name>Zn(2+)</name>
        <dbReference type="ChEBI" id="CHEBI:29105"/>
        <label>2</label>
    </ligand>
</feature>
<evidence type="ECO:0000256" key="3">
    <source>
        <dbReference type="ARBA" id="ARBA00022723"/>
    </source>
</evidence>
<dbReference type="AlphaFoldDB" id="A0A9Q2HFU6"/>
<dbReference type="SUPFAM" id="SSF57938">
    <property type="entry name" value="DnaJ/Hsp40 cysteine-rich domain"/>
    <property type="match status" value="1"/>
</dbReference>
<dbReference type="NCBIfam" id="TIGR02349">
    <property type="entry name" value="DnaJ_bact"/>
    <property type="match status" value="1"/>
</dbReference>
<dbReference type="Pfam" id="PF01556">
    <property type="entry name" value="DnaJ_C"/>
    <property type="match status" value="1"/>
</dbReference>
<comment type="caution">
    <text evidence="15">The sequence shown here is derived from an EMBL/GenBank/DDBJ whole genome shotgun (WGS) entry which is preliminary data.</text>
</comment>
<dbReference type="FunFam" id="1.10.287.110:FF:000031">
    <property type="entry name" value="Molecular chaperone DnaJ"/>
    <property type="match status" value="1"/>
</dbReference>
<feature type="domain" description="J" evidence="13">
    <location>
        <begin position="6"/>
        <end position="70"/>
    </location>
</feature>
<dbReference type="PANTHER" id="PTHR43096:SF48">
    <property type="entry name" value="CHAPERONE PROTEIN DNAJ"/>
    <property type="match status" value="1"/>
</dbReference>
<evidence type="ECO:0000256" key="5">
    <source>
        <dbReference type="ARBA" id="ARBA00022771"/>
    </source>
</evidence>
<keyword evidence="5 11" id="KW-0863">Zinc-finger</keyword>
<evidence type="ECO:0000256" key="1">
    <source>
        <dbReference type="ARBA" id="ARBA00022490"/>
    </source>
</evidence>
<dbReference type="GO" id="GO:0031072">
    <property type="term" value="F:heat shock protein binding"/>
    <property type="evidence" value="ECO:0007669"/>
    <property type="project" value="InterPro"/>
</dbReference>
<comment type="cofactor">
    <cofactor evidence="11">
        <name>Zn(2+)</name>
        <dbReference type="ChEBI" id="CHEBI:29105"/>
    </cofactor>
    <text evidence="11">Binds 2 Zn(2+) ions per monomer.</text>
</comment>
<feature type="binding site" evidence="11">
    <location>
        <position position="148"/>
    </location>
    <ligand>
        <name>Zn(2+)</name>
        <dbReference type="ChEBI" id="CHEBI:29105"/>
        <label>1</label>
    </ligand>
</feature>
<dbReference type="PROSITE" id="PS50076">
    <property type="entry name" value="DNAJ_2"/>
    <property type="match status" value="1"/>
</dbReference>